<dbReference type="AlphaFoldDB" id="A0A0D2WXC7"/>
<dbReference type="RefSeq" id="XP_004343135.1">
    <property type="nucleotide sequence ID" value="XM_004343085.2"/>
</dbReference>
<dbReference type="InterPro" id="IPR003204">
    <property type="entry name" value="Cyt_c_oxidase_su5A/6"/>
</dbReference>
<keyword evidence="4" id="KW-0349">Heme</keyword>
<keyword evidence="10" id="KW-0472">Membrane</keyword>
<reference evidence="12" key="1">
    <citation type="submission" date="2011-02" db="EMBL/GenBank/DDBJ databases">
        <title>The Genome Sequence of Capsaspora owczarzaki ATCC 30864.</title>
        <authorList>
            <person name="Russ C."/>
            <person name="Cuomo C."/>
            <person name="Burger G."/>
            <person name="Gray M.W."/>
            <person name="Holland P.W.H."/>
            <person name="King N."/>
            <person name="Lang F.B.F."/>
            <person name="Roger A.J."/>
            <person name="Ruiz-Trillo I."/>
            <person name="Young S.K."/>
            <person name="Zeng Q."/>
            <person name="Gargeya S."/>
            <person name="Alvarado L."/>
            <person name="Berlin A."/>
            <person name="Chapman S.B."/>
            <person name="Chen Z."/>
            <person name="Freedman E."/>
            <person name="Gellesch M."/>
            <person name="Goldberg J."/>
            <person name="Griggs A."/>
            <person name="Gujja S."/>
            <person name="Heilman E."/>
            <person name="Heiman D."/>
            <person name="Howarth C."/>
            <person name="Mehta T."/>
            <person name="Neiman D."/>
            <person name="Pearson M."/>
            <person name="Roberts A."/>
            <person name="Saif S."/>
            <person name="Shea T."/>
            <person name="Shenoy N."/>
            <person name="Sisk P."/>
            <person name="Stolte C."/>
            <person name="Sykes S."/>
            <person name="White J."/>
            <person name="Yandava C."/>
            <person name="Haas B."/>
            <person name="Nusbaum C."/>
            <person name="Birren B."/>
        </authorList>
    </citation>
    <scope>NUCLEOTIDE SEQUENCE</scope>
    <source>
        <strain evidence="12">ATCC 30864</strain>
    </source>
</reference>
<dbReference type="OMA" id="MEKWPAD"/>
<evidence type="ECO:0000256" key="8">
    <source>
        <dbReference type="ARBA" id="ARBA00023004"/>
    </source>
</evidence>
<evidence type="ECO:0000256" key="10">
    <source>
        <dbReference type="ARBA" id="ARBA00023136"/>
    </source>
</evidence>
<dbReference type="GO" id="GO:0005743">
    <property type="term" value="C:mitochondrial inner membrane"/>
    <property type="evidence" value="ECO:0007669"/>
    <property type="project" value="UniProtKB-SubCell"/>
</dbReference>
<dbReference type="InterPro" id="IPR036545">
    <property type="entry name" value="Cyt_c_oxidase_su5A/6_sf"/>
</dbReference>
<dbReference type="Gene3D" id="1.25.40.40">
    <property type="entry name" value="Cytochrome c oxidase, subunit Va/VI"/>
    <property type="match status" value="1"/>
</dbReference>
<evidence type="ECO:0000256" key="6">
    <source>
        <dbReference type="ARBA" id="ARBA00022792"/>
    </source>
</evidence>
<name>A0A0D2WXC7_CAPO3</name>
<evidence type="ECO:0000256" key="7">
    <source>
        <dbReference type="ARBA" id="ARBA00022946"/>
    </source>
</evidence>
<evidence type="ECO:0000256" key="5">
    <source>
        <dbReference type="ARBA" id="ARBA00022723"/>
    </source>
</evidence>
<dbReference type="SUPFAM" id="SSF48479">
    <property type="entry name" value="Cytochrome c oxidase subunit E"/>
    <property type="match status" value="1"/>
</dbReference>
<dbReference type="PhylomeDB" id="A0A0D2WXC7"/>
<dbReference type="STRING" id="595528.A0A0D2WXC7"/>
<organism evidence="11 12">
    <name type="scientific">Capsaspora owczarzaki (strain ATCC 30864)</name>
    <dbReference type="NCBI Taxonomy" id="595528"/>
    <lineage>
        <taxon>Eukaryota</taxon>
        <taxon>Filasterea</taxon>
        <taxon>Capsaspora</taxon>
    </lineage>
</organism>
<dbReference type="PANTHER" id="PTHR14200">
    <property type="entry name" value="CYTOCHROME C OXIDASE POLYPEPTIDE"/>
    <property type="match status" value="1"/>
</dbReference>
<evidence type="ECO:0000256" key="4">
    <source>
        <dbReference type="ARBA" id="ARBA00022617"/>
    </source>
</evidence>
<keyword evidence="5" id="KW-0479">Metal-binding</keyword>
<dbReference type="CDD" id="cd00923">
    <property type="entry name" value="Cyt_c_Oxidase_Va"/>
    <property type="match status" value="1"/>
</dbReference>
<evidence type="ECO:0000256" key="1">
    <source>
        <dbReference type="ARBA" id="ARBA00004443"/>
    </source>
</evidence>
<dbReference type="GO" id="GO:0046872">
    <property type="term" value="F:metal ion binding"/>
    <property type="evidence" value="ECO:0007669"/>
    <property type="project" value="UniProtKB-KW"/>
</dbReference>
<dbReference type="InParanoid" id="A0A0D2WXC7"/>
<keyword evidence="9" id="KW-0496">Mitochondrion</keyword>
<protein>
    <submittedName>
        <fullName evidence="11">Cytochrome c oxidase subunit Va</fullName>
    </submittedName>
</protein>
<dbReference type="GO" id="GO:0045277">
    <property type="term" value="C:respiratory chain complex IV"/>
    <property type="evidence" value="ECO:0007669"/>
    <property type="project" value="InterPro"/>
</dbReference>
<comment type="subcellular location">
    <subcellularLocation>
        <location evidence="1">Mitochondrion inner membrane</location>
        <topology evidence="1">Peripheral membrane protein</topology>
        <orientation evidence="1">Matrix side</orientation>
    </subcellularLocation>
</comment>
<dbReference type="eggNOG" id="KOG4077">
    <property type="taxonomic scope" value="Eukaryota"/>
</dbReference>
<keyword evidence="8" id="KW-0408">Iron</keyword>
<dbReference type="Pfam" id="PF02284">
    <property type="entry name" value="COX5A"/>
    <property type="match status" value="1"/>
</dbReference>
<dbReference type="UniPathway" id="UPA00705"/>
<dbReference type="Proteomes" id="UP000008743">
    <property type="component" value="Unassembled WGS sequence"/>
</dbReference>
<dbReference type="GO" id="GO:0006123">
    <property type="term" value="P:mitochondrial electron transport, cytochrome c to oxygen"/>
    <property type="evidence" value="ECO:0007669"/>
    <property type="project" value="InterPro"/>
</dbReference>
<keyword evidence="12" id="KW-1185">Reference proteome</keyword>
<gene>
    <name evidence="11" type="ORF">CAOG_007276</name>
</gene>
<accession>A0A0D2WXC7</accession>
<comment type="similarity">
    <text evidence="3">Belongs to the cytochrome c oxidase subunit 5A family.</text>
</comment>
<dbReference type="OrthoDB" id="5778907at2759"/>
<keyword evidence="7" id="KW-0809">Transit peptide</keyword>
<keyword evidence="6" id="KW-0999">Mitochondrion inner membrane</keyword>
<evidence type="ECO:0000313" key="11">
    <source>
        <dbReference type="EMBL" id="KJE97408.1"/>
    </source>
</evidence>
<sequence>MLRAVSSTLFRSAVASSRLATVPAQATQVAAVRAYSAGHHVETDAQFDARWLAYFQDPNLDLWELRNGLNTLLAHDVIPEPAIVAAALRQARRHNDFALAVRTLEAIRVKSNLDKSIYPWMMKELKPVIDELHISLPEELNIPKLSW</sequence>
<dbReference type="EMBL" id="KE346374">
    <property type="protein sequence ID" value="KJE97408.1"/>
    <property type="molecule type" value="Genomic_DNA"/>
</dbReference>
<evidence type="ECO:0000256" key="2">
    <source>
        <dbReference type="ARBA" id="ARBA00004673"/>
    </source>
</evidence>
<dbReference type="PANTHER" id="PTHR14200:SF11">
    <property type="entry name" value="CYTOCHROME C OXIDASE SUBUNIT 5A, MITOCHONDRIAL"/>
    <property type="match status" value="1"/>
</dbReference>
<comment type="pathway">
    <text evidence="2">Energy metabolism; oxidative phosphorylation.</text>
</comment>
<evidence type="ECO:0000256" key="9">
    <source>
        <dbReference type="ARBA" id="ARBA00023128"/>
    </source>
</evidence>
<evidence type="ECO:0000313" key="12">
    <source>
        <dbReference type="Proteomes" id="UP000008743"/>
    </source>
</evidence>
<evidence type="ECO:0000256" key="3">
    <source>
        <dbReference type="ARBA" id="ARBA00007972"/>
    </source>
</evidence>
<proteinExistence type="inferred from homology"/>
<dbReference type="FunCoup" id="A0A0D2WXC7">
    <property type="interactions" value="122"/>
</dbReference>